<dbReference type="Gene3D" id="1.10.1200.10">
    <property type="entry name" value="ACP-like"/>
    <property type="match status" value="1"/>
</dbReference>
<dbReference type="InterPro" id="IPR010080">
    <property type="entry name" value="Thioester_reductase-like_dom"/>
</dbReference>
<dbReference type="InterPro" id="IPR009081">
    <property type="entry name" value="PP-bd_ACP"/>
</dbReference>
<dbReference type="Gene3D" id="3.40.50.980">
    <property type="match status" value="2"/>
</dbReference>
<keyword evidence="3" id="KW-0597">Phosphoprotein</keyword>
<proteinExistence type="predicted"/>
<dbReference type="EMBL" id="BLAH01000100">
    <property type="protein sequence ID" value="GES38781.1"/>
    <property type="molecule type" value="Genomic_DNA"/>
</dbReference>
<dbReference type="Pfam" id="PF07993">
    <property type="entry name" value="NAD_binding_4"/>
    <property type="match status" value="1"/>
</dbReference>
<keyword evidence="4" id="KW-0436">Ligase</keyword>
<feature type="domain" description="Carrier" evidence="5">
    <location>
        <begin position="971"/>
        <end position="1046"/>
    </location>
</feature>
<dbReference type="PROSITE" id="PS00012">
    <property type="entry name" value="PHOSPHOPANTETHEINE"/>
    <property type="match status" value="1"/>
</dbReference>
<dbReference type="SUPFAM" id="SSF52777">
    <property type="entry name" value="CoA-dependent acyltransferases"/>
    <property type="match status" value="2"/>
</dbReference>
<dbReference type="Gene3D" id="3.30.559.10">
    <property type="entry name" value="Chloramphenicol acetyltransferase-like domain"/>
    <property type="match status" value="1"/>
</dbReference>
<reference evidence="6 7" key="1">
    <citation type="journal article" date="2018" name="Biodegradation">
        <title>1,4-Dioxane degradation characteristics of Rhodococcus aetherivorans JCM 14343.</title>
        <authorList>
            <person name="Inoue D."/>
            <person name="Tsunoda T."/>
            <person name="Yamamoto N."/>
            <person name="Ike M."/>
            <person name="Sei K."/>
        </authorList>
    </citation>
    <scope>NUCLEOTIDE SEQUENCE [LARGE SCALE GENOMIC DNA]</scope>
    <source>
        <strain evidence="6 7">JCM 14343</strain>
    </source>
</reference>
<dbReference type="PROSITE" id="PS00455">
    <property type="entry name" value="AMP_BINDING"/>
    <property type="match status" value="1"/>
</dbReference>
<dbReference type="PANTHER" id="PTHR45527:SF1">
    <property type="entry name" value="FATTY ACID SYNTHASE"/>
    <property type="match status" value="1"/>
</dbReference>
<gene>
    <name evidence="6" type="ORF">RAJCM14343_4047</name>
</gene>
<dbReference type="Pfam" id="PF00550">
    <property type="entry name" value="PP-binding"/>
    <property type="match status" value="1"/>
</dbReference>
<keyword evidence="2" id="KW-0596">Phosphopantetheine</keyword>
<evidence type="ECO:0000313" key="6">
    <source>
        <dbReference type="EMBL" id="GES38781.1"/>
    </source>
</evidence>
<dbReference type="InterPro" id="IPR020806">
    <property type="entry name" value="PKS_PP-bd"/>
</dbReference>
<dbReference type="PROSITE" id="PS50075">
    <property type="entry name" value="CARRIER"/>
    <property type="match status" value="1"/>
</dbReference>
<dbReference type="InterPro" id="IPR001242">
    <property type="entry name" value="Condensation_dom"/>
</dbReference>
<dbReference type="PANTHER" id="PTHR45527">
    <property type="entry name" value="NONRIBOSOMAL PEPTIDE SYNTHETASE"/>
    <property type="match status" value="1"/>
</dbReference>
<dbReference type="CDD" id="cd19540">
    <property type="entry name" value="LCL_NRPS-like"/>
    <property type="match status" value="1"/>
</dbReference>
<evidence type="ECO:0000256" key="3">
    <source>
        <dbReference type="ARBA" id="ARBA00022553"/>
    </source>
</evidence>
<dbReference type="InterPro" id="IPR020845">
    <property type="entry name" value="AMP-binding_CS"/>
</dbReference>
<comment type="caution">
    <text evidence="6">The sequence shown here is derived from an EMBL/GenBank/DDBJ whole genome shotgun (WGS) entry which is preliminary data.</text>
</comment>
<dbReference type="Gene3D" id="3.30.559.30">
    <property type="entry name" value="Nonribosomal peptide synthetase, condensation domain"/>
    <property type="match status" value="1"/>
</dbReference>
<keyword evidence="7" id="KW-1185">Reference proteome</keyword>
<dbReference type="NCBIfam" id="TIGR01733">
    <property type="entry name" value="AA-adenyl-dom"/>
    <property type="match status" value="1"/>
</dbReference>
<dbReference type="InterPro" id="IPR010071">
    <property type="entry name" value="AA_adenyl_dom"/>
</dbReference>
<dbReference type="NCBIfam" id="TIGR01746">
    <property type="entry name" value="Thioester-redct"/>
    <property type="match status" value="1"/>
</dbReference>
<evidence type="ECO:0000313" key="7">
    <source>
        <dbReference type="Proteomes" id="UP000325466"/>
    </source>
</evidence>
<dbReference type="Proteomes" id="UP000325466">
    <property type="component" value="Unassembled WGS sequence"/>
</dbReference>
<protein>
    <submittedName>
        <fullName evidence="6">Peptide synthetase</fullName>
    </submittedName>
</protein>
<evidence type="ECO:0000256" key="4">
    <source>
        <dbReference type="ARBA" id="ARBA00022598"/>
    </source>
</evidence>
<name>A0ABQ0YQA8_9NOCA</name>
<dbReference type="SUPFAM" id="SSF56801">
    <property type="entry name" value="Acetyl-CoA synthetase-like"/>
    <property type="match status" value="1"/>
</dbReference>
<dbReference type="Gene3D" id="2.30.38.10">
    <property type="entry name" value="Luciferase, Domain 3"/>
    <property type="match status" value="1"/>
</dbReference>
<dbReference type="InterPro" id="IPR036736">
    <property type="entry name" value="ACP-like_sf"/>
</dbReference>
<accession>A0ABQ0YQA8</accession>
<dbReference type="InterPro" id="IPR006162">
    <property type="entry name" value="Ppantetheine_attach_site"/>
</dbReference>
<organism evidence="6 7">
    <name type="scientific">Rhodococcus aetherivorans</name>
    <dbReference type="NCBI Taxonomy" id="191292"/>
    <lineage>
        <taxon>Bacteria</taxon>
        <taxon>Bacillati</taxon>
        <taxon>Actinomycetota</taxon>
        <taxon>Actinomycetes</taxon>
        <taxon>Mycobacteriales</taxon>
        <taxon>Nocardiaceae</taxon>
        <taxon>Rhodococcus</taxon>
    </lineage>
</organism>
<dbReference type="SUPFAM" id="SSF51735">
    <property type="entry name" value="NAD(P)-binding Rossmann-fold domains"/>
    <property type="match status" value="1"/>
</dbReference>
<evidence type="ECO:0000256" key="2">
    <source>
        <dbReference type="ARBA" id="ARBA00022450"/>
    </source>
</evidence>
<dbReference type="InterPro" id="IPR013120">
    <property type="entry name" value="FAR_NAD-bd"/>
</dbReference>
<dbReference type="Pfam" id="PF00501">
    <property type="entry name" value="AMP-binding"/>
    <property type="match status" value="1"/>
</dbReference>
<dbReference type="Pfam" id="PF00668">
    <property type="entry name" value="Condensation"/>
    <property type="match status" value="1"/>
</dbReference>
<dbReference type="Gene3D" id="3.40.50.720">
    <property type="entry name" value="NAD(P)-binding Rossmann-like Domain"/>
    <property type="match status" value="1"/>
</dbReference>
<comment type="cofactor">
    <cofactor evidence="1">
        <name>pantetheine 4'-phosphate</name>
        <dbReference type="ChEBI" id="CHEBI:47942"/>
    </cofactor>
</comment>
<dbReference type="InterPro" id="IPR045851">
    <property type="entry name" value="AMP-bd_C_sf"/>
</dbReference>
<dbReference type="InterPro" id="IPR036291">
    <property type="entry name" value="NAD(P)-bd_dom_sf"/>
</dbReference>
<dbReference type="InterPro" id="IPR023213">
    <property type="entry name" value="CAT-like_dom_sf"/>
</dbReference>
<dbReference type="Gene3D" id="3.30.300.30">
    <property type="match status" value="1"/>
</dbReference>
<dbReference type="InterPro" id="IPR000873">
    <property type="entry name" value="AMP-dep_synth/lig_dom"/>
</dbReference>
<dbReference type="CDD" id="cd05235">
    <property type="entry name" value="SDR_e1"/>
    <property type="match status" value="1"/>
</dbReference>
<sequence length="1465" mass="157250">MPLSLAQSRMWFLNRFDPASAAYNIPMAIRLTGELDVTALGDALDDVVARHEVLRTVYPELDGVGVQKICTPEQGRLDLTYDTVTEDEIHNRVAELVSTGFDVTDRVPVRAALLRLTDTEHVLVVVVHHIAADGFSMGPLTRDVMVAYAARSRGEAPAWAPLPVQYADYTLWQREVLGDETDPDSLLAQQLRYWKSQLAGVPEELDLPTDRPRPPVASNRGATFRTELPSATQEAIAELAARRQVTPFMVVHAALAVLLGKLSGSDDIVIGTPVAGRGEAELDDLVGMFVNTLVLRTPVVADESFTELLSRVREADLAAFGHAEVPFERLVEELDIERSTARNPLFQVALVFQNTPRTSFELGDLRVAGLDPEDSVSRFDLQFTVVEKVGPQGGAAGLDVALTYATDLFDESTVASFAQRLVRVVDSVTAEPSVAIGDVDVLGADERAALLAVPVLGTTAPRGPAWTSTLPNLLAEAVAKNPNGVAVRCEGRELTYCELDERSSRLARVLLDRGVGASDLVAIAIPRSIESVLAVWAVTKTGAGYVPVDVNYPADRVTHMITDSGAVLGLTLAAHVQSLPAAVDWWVLDEADVEARCAEVSGAPVTYADLPAPIRSAQVAYVIYTSGSTGLPKGVAVTHAGLHNFCVEQYERYSPTLLSRVLHVASPSFDASVLELLLAIAAGSTMVIAPASVFGGAELAELICRESVTHAFITPTVLASMDPANLGSLQHLVAGGEAVPSEIVERWAPGRSLYNGYGPTETTIMTNISDSMAVGDPVTIGAPIRGVRELVLDNRLRPVPVGVAGELYISGVQLARGYHERRALTSARFVANPYGVPGERMYRTGDVVAWTAAGEISYVGRSDFQVKVRGLRIELGEIDAATAEHPSVAFATTTAHRRDGAAGAQLVAYVLPAEGAEVDAAELKEFVARVLPSHMVPSAFVVLDEIPLTPVGKLDRRALPEPVFEARRFRVPTTPIELAVAGVFAEVLGAERVGLDDDFFELGGHSLLVVKVVNRLRELVGVDVGVQELFDHSRVEDLARHLDPARQDVAVAGFAEHAQLPADITADGAGPVRTKPERILLTGATGFLGSFLVRELLDRTDAQIWCLVRADSAAHGLERIESAMQRFGSSRDGDGDRIVAVPGDLAEDRLGLTAEQFSDLAERIDVIVHNGARVNHIETYGRLHRPNVLATEELLRLAATDHLKPLHFVSTGSVVTDEAAIAAGIPRVATEDECLEPERVGGSGYVQSKWVGEAIVRIASSRGIPVSVYRPGLITGDVVTGACGTDDAFWNMVRAIVALRMIPDAADGTVSMVPVNYVARALVRIALDPGTWGGTFHLVSPYRTAMAELAEQLRSHGFELRPVTVMEFGTALFATAESLSACGDDSLMRAMLVSGQFATGLAETETFADGRARAVLDGTGIDCPRVDAEILRRYVDYYSRIGFFRAIDDAVVVDDVPADARTDPR</sequence>
<dbReference type="SUPFAM" id="SSF47336">
    <property type="entry name" value="ACP-like"/>
    <property type="match status" value="1"/>
</dbReference>
<dbReference type="SMART" id="SM00823">
    <property type="entry name" value="PKS_PP"/>
    <property type="match status" value="1"/>
</dbReference>
<dbReference type="Pfam" id="PF13193">
    <property type="entry name" value="AMP-binding_C"/>
    <property type="match status" value="1"/>
</dbReference>
<evidence type="ECO:0000259" key="5">
    <source>
        <dbReference type="PROSITE" id="PS50075"/>
    </source>
</evidence>
<dbReference type="InterPro" id="IPR025110">
    <property type="entry name" value="AMP-bd_C"/>
</dbReference>
<evidence type="ECO:0000256" key="1">
    <source>
        <dbReference type="ARBA" id="ARBA00001957"/>
    </source>
</evidence>